<dbReference type="EC" id="3.1.7.2" evidence="1"/>
<dbReference type="SUPFAM" id="SSF109604">
    <property type="entry name" value="HD-domain/PDEase-like"/>
    <property type="match status" value="1"/>
</dbReference>
<evidence type="ECO:0000313" key="2">
    <source>
        <dbReference type="Proteomes" id="UP000215214"/>
    </source>
</evidence>
<dbReference type="Proteomes" id="UP000215214">
    <property type="component" value="Chromosome TJEJU"/>
</dbReference>
<dbReference type="EMBL" id="LT899436">
    <property type="protein sequence ID" value="SNR14136.1"/>
    <property type="molecule type" value="Genomic_DNA"/>
</dbReference>
<dbReference type="InterPro" id="IPR052194">
    <property type="entry name" value="MESH1"/>
</dbReference>
<dbReference type="PANTHER" id="PTHR46246:SF1">
    <property type="entry name" value="GUANOSINE-3',5'-BIS(DIPHOSPHATE) 3'-PYROPHOSPHOHYDROLASE MESH1"/>
    <property type="match status" value="1"/>
</dbReference>
<dbReference type="OrthoDB" id="9802385at2"/>
<protein>
    <submittedName>
        <fullName evidence="1">Guanosine polyphosphate pyrophosphohydrolase</fullName>
        <ecNumber evidence="1">3.1.7.2</ecNumber>
    </submittedName>
</protein>
<dbReference type="KEGG" id="tje:TJEJU_0337"/>
<keyword evidence="1" id="KW-0378">Hydrolase</keyword>
<sequence length="181" mass="20690">MIQELYQNAMKFAGEKHCNQQVPGTKANYLLHISNVVMEVIIAHNYDNSFDINLAVQTAILHDTIEDTDTSFEEISLNFGKAVAEGVLALTKDEKLSTKEKRMRDSLDRINKLSKEIGIVKIADRITNLQEPPKHWNQNKIENYLKEAQLISNELSGKNDCLNNRLLQKIEAYSKFIKSKI</sequence>
<organism evidence="1 2">
    <name type="scientific">Tenacibaculum jejuense</name>
    <dbReference type="NCBI Taxonomy" id="584609"/>
    <lineage>
        <taxon>Bacteria</taxon>
        <taxon>Pseudomonadati</taxon>
        <taxon>Bacteroidota</taxon>
        <taxon>Flavobacteriia</taxon>
        <taxon>Flavobacteriales</taxon>
        <taxon>Flavobacteriaceae</taxon>
        <taxon>Tenacibaculum</taxon>
    </lineage>
</organism>
<name>A0A238U544_9FLAO</name>
<dbReference type="AlphaFoldDB" id="A0A238U544"/>
<dbReference type="Gene3D" id="1.10.3210.10">
    <property type="entry name" value="Hypothetical protein af1432"/>
    <property type="match status" value="1"/>
</dbReference>
<evidence type="ECO:0000313" key="1">
    <source>
        <dbReference type="EMBL" id="SNR14136.1"/>
    </source>
</evidence>
<dbReference type="GO" id="GO:0008893">
    <property type="term" value="F:guanosine-3',5'-bis(diphosphate) 3'-diphosphatase activity"/>
    <property type="evidence" value="ECO:0007669"/>
    <property type="project" value="UniProtKB-EC"/>
</dbReference>
<proteinExistence type="predicted"/>
<dbReference type="Pfam" id="PF13328">
    <property type="entry name" value="HD_4"/>
    <property type="match status" value="1"/>
</dbReference>
<keyword evidence="2" id="KW-1185">Reference proteome</keyword>
<dbReference type="RefSeq" id="WP_095069000.1">
    <property type="nucleotide sequence ID" value="NZ_LT899436.1"/>
</dbReference>
<accession>A0A238U544</accession>
<reference evidence="1 2" key="1">
    <citation type="submission" date="2017-07" db="EMBL/GenBank/DDBJ databases">
        <authorList>
            <person name="Sun Z.S."/>
            <person name="Albrecht U."/>
            <person name="Echele G."/>
            <person name="Lee C.C."/>
        </authorList>
    </citation>
    <scope>NUCLEOTIDE SEQUENCE [LARGE SCALE GENOMIC DNA]</scope>
    <source>
        <strain evidence="2">type strain: KCTC 22618</strain>
    </source>
</reference>
<dbReference type="PANTHER" id="PTHR46246">
    <property type="entry name" value="GUANOSINE-3',5'-BIS(DIPHOSPHATE) 3'-PYROPHOSPHOHYDROLASE MESH1"/>
    <property type="match status" value="1"/>
</dbReference>
<gene>
    <name evidence="1" type="primary">spoT</name>
    <name evidence="1" type="ORF">TJEJU_0337</name>
</gene>